<accession>A0ABM0TD17</accession>
<dbReference type="InterPro" id="IPR007527">
    <property type="entry name" value="Znf_SWIM"/>
</dbReference>
<evidence type="ECO:0000256" key="5">
    <source>
        <dbReference type="SAM" id="Coils"/>
    </source>
</evidence>
<keyword evidence="3" id="KW-0862">Zinc</keyword>
<feature type="domain" description="SWIM-type" evidence="6">
    <location>
        <begin position="229"/>
        <end position="261"/>
    </location>
</feature>
<organism evidence="7 8">
    <name type="scientific">Camelina sativa</name>
    <name type="common">False flax</name>
    <name type="synonym">Myagrum sativum</name>
    <dbReference type="NCBI Taxonomy" id="90675"/>
    <lineage>
        <taxon>Eukaryota</taxon>
        <taxon>Viridiplantae</taxon>
        <taxon>Streptophyta</taxon>
        <taxon>Embryophyta</taxon>
        <taxon>Tracheophyta</taxon>
        <taxon>Spermatophyta</taxon>
        <taxon>Magnoliopsida</taxon>
        <taxon>eudicotyledons</taxon>
        <taxon>Gunneridae</taxon>
        <taxon>Pentapetalae</taxon>
        <taxon>rosids</taxon>
        <taxon>malvids</taxon>
        <taxon>Brassicales</taxon>
        <taxon>Brassicaceae</taxon>
        <taxon>Camelineae</taxon>
        <taxon>Camelina</taxon>
    </lineage>
</organism>
<dbReference type="InterPro" id="IPR006564">
    <property type="entry name" value="Znf_PMZ"/>
</dbReference>
<gene>
    <name evidence="8" type="primary">LOC104709612</name>
</gene>
<keyword evidence="2 4" id="KW-0863">Zinc-finger</keyword>
<dbReference type="Proteomes" id="UP000694864">
    <property type="component" value="Chromosome 8"/>
</dbReference>
<name>A0ABM0TD17_CAMSA</name>
<dbReference type="PANTHER" id="PTHR31973">
    <property type="entry name" value="POLYPROTEIN, PUTATIVE-RELATED"/>
    <property type="match status" value="1"/>
</dbReference>
<keyword evidence="7" id="KW-1185">Reference proteome</keyword>
<reference evidence="7" key="1">
    <citation type="journal article" date="2014" name="Nat. Commun.">
        <title>The emerging biofuel crop Camelina sativa retains a highly undifferentiated hexaploid genome structure.</title>
        <authorList>
            <person name="Kagale S."/>
            <person name="Koh C."/>
            <person name="Nixon J."/>
            <person name="Bollina V."/>
            <person name="Clarke W.E."/>
            <person name="Tuteja R."/>
            <person name="Spillane C."/>
            <person name="Robinson S.J."/>
            <person name="Links M.G."/>
            <person name="Clarke C."/>
            <person name="Higgins E.E."/>
            <person name="Huebert T."/>
            <person name="Sharpe A.G."/>
            <person name="Parkin I.A."/>
        </authorList>
    </citation>
    <scope>NUCLEOTIDE SEQUENCE [LARGE SCALE GENOMIC DNA]</scope>
    <source>
        <strain evidence="7">cv. DH55</strain>
    </source>
</reference>
<evidence type="ECO:0000313" key="7">
    <source>
        <dbReference type="Proteomes" id="UP000694864"/>
    </source>
</evidence>
<protein>
    <submittedName>
        <fullName evidence="8">Uncharacterized protein LOC104709612</fullName>
    </submittedName>
</protein>
<dbReference type="GeneID" id="104709612"/>
<dbReference type="RefSeq" id="XP_010424494.1">
    <property type="nucleotide sequence ID" value="XM_010426192.1"/>
</dbReference>
<evidence type="ECO:0000256" key="2">
    <source>
        <dbReference type="ARBA" id="ARBA00022771"/>
    </source>
</evidence>
<keyword evidence="1" id="KW-0479">Metal-binding</keyword>
<reference evidence="8" key="2">
    <citation type="submission" date="2025-08" db="UniProtKB">
        <authorList>
            <consortium name="RefSeq"/>
        </authorList>
    </citation>
    <scope>IDENTIFICATION</scope>
    <source>
        <tissue evidence="8">Leaf</tissue>
    </source>
</reference>
<proteinExistence type="predicted"/>
<dbReference type="SMART" id="SM00575">
    <property type="entry name" value="ZnF_PMZ"/>
    <property type="match status" value="1"/>
</dbReference>
<evidence type="ECO:0000259" key="6">
    <source>
        <dbReference type="PROSITE" id="PS50966"/>
    </source>
</evidence>
<sequence>MANDAWAYRVLQEKYECIEALEKMMEKENEKNKLKDEEVASFMAEMRSKFPGLLIYVEQELPKVEHRMCARHIYGNLRRVYLGKELPKDLFWAVAKSFNIAEYERAILALKNFDKSVYDAVMMKNPRNCSRAFFTFASTCEDVSNNFSESYNNAINQAREMPLVEMLESLRRQCMIRNAMRKKKAMSHQGKFILKVAATITEEQKHMLYCHVFPCGNGHYEVTEHGQGFRVDMNAKTCACRRWSMTRIPCRHVLRIILKKKLKPEDFVVSDWYLTTSWVKQYSETLMGVNGMYFWENSRESRL</sequence>
<evidence type="ECO:0000256" key="4">
    <source>
        <dbReference type="PROSITE-ProRule" id="PRU00325"/>
    </source>
</evidence>
<evidence type="ECO:0000313" key="8">
    <source>
        <dbReference type="RefSeq" id="XP_010424494.1"/>
    </source>
</evidence>
<keyword evidence="5" id="KW-0175">Coiled coil</keyword>
<evidence type="ECO:0000256" key="3">
    <source>
        <dbReference type="ARBA" id="ARBA00022833"/>
    </source>
</evidence>
<dbReference type="Pfam" id="PF04434">
    <property type="entry name" value="SWIM"/>
    <property type="match status" value="1"/>
</dbReference>
<feature type="coiled-coil region" evidence="5">
    <location>
        <begin position="11"/>
        <end position="38"/>
    </location>
</feature>
<dbReference type="PANTHER" id="PTHR31973:SF187">
    <property type="entry name" value="MUTATOR TRANSPOSASE MUDRA PROTEIN"/>
    <property type="match status" value="1"/>
</dbReference>
<evidence type="ECO:0000256" key="1">
    <source>
        <dbReference type="ARBA" id="ARBA00022723"/>
    </source>
</evidence>
<dbReference type="PROSITE" id="PS50966">
    <property type="entry name" value="ZF_SWIM"/>
    <property type="match status" value="1"/>
</dbReference>